<proteinExistence type="predicted"/>
<feature type="domain" description="Transglycosylase SLT" evidence="2">
    <location>
        <begin position="291"/>
        <end position="423"/>
    </location>
</feature>
<evidence type="ECO:0000256" key="1">
    <source>
        <dbReference type="SAM" id="Coils"/>
    </source>
</evidence>
<name>A0A1F6BUS0_9BACT</name>
<dbReference type="SUPFAM" id="SSF53955">
    <property type="entry name" value="Lysozyme-like"/>
    <property type="match status" value="1"/>
</dbReference>
<protein>
    <recommendedName>
        <fullName evidence="2">Transglycosylase SLT domain-containing protein</fullName>
    </recommendedName>
</protein>
<dbReference type="Pfam" id="PF13406">
    <property type="entry name" value="SLT_2"/>
    <property type="match status" value="1"/>
</dbReference>
<dbReference type="Proteomes" id="UP000179368">
    <property type="component" value="Unassembled WGS sequence"/>
</dbReference>
<dbReference type="Gene3D" id="1.10.530.10">
    <property type="match status" value="1"/>
</dbReference>
<comment type="caution">
    <text evidence="3">The sequence shown here is derived from an EMBL/GenBank/DDBJ whole genome shotgun (WGS) entry which is preliminary data.</text>
</comment>
<dbReference type="InterPro" id="IPR031304">
    <property type="entry name" value="SLT_2"/>
</dbReference>
<accession>A0A1F6BUS0</accession>
<reference evidence="3 4" key="1">
    <citation type="journal article" date="2016" name="Nat. Commun.">
        <title>Thousands of microbial genomes shed light on interconnected biogeochemical processes in an aquifer system.</title>
        <authorList>
            <person name="Anantharaman K."/>
            <person name="Brown C.T."/>
            <person name="Hug L.A."/>
            <person name="Sharon I."/>
            <person name="Castelle C.J."/>
            <person name="Probst A.J."/>
            <person name="Thomas B.C."/>
            <person name="Singh A."/>
            <person name="Wilkins M.J."/>
            <person name="Karaoz U."/>
            <person name="Brodie E.L."/>
            <person name="Williams K.H."/>
            <person name="Hubbard S.S."/>
            <person name="Banfield J.F."/>
        </authorList>
    </citation>
    <scope>NUCLEOTIDE SEQUENCE [LARGE SCALE GENOMIC DNA]</scope>
</reference>
<organism evidence="3 4">
    <name type="scientific">Candidatus Jorgensenbacteria bacterium GWA1_49_17</name>
    <dbReference type="NCBI Taxonomy" id="1798467"/>
    <lineage>
        <taxon>Bacteria</taxon>
        <taxon>Candidatus Joergenseniibacteriota</taxon>
    </lineage>
</organism>
<dbReference type="Gene3D" id="6.10.250.3150">
    <property type="match status" value="1"/>
</dbReference>
<dbReference type="AlphaFoldDB" id="A0A1F6BUS0"/>
<gene>
    <name evidence="3" type="ORF">A2116_00095</name>
</gene>
<evidence type="ECO:0000313" key="3">
    <source>
        <dbReference type="EMBL" id="OGG40671.1"/>
    </source>
</evidence>
<sequence length="488" mass="54553">MSIGSPKKKFFDVARKKPERLSIFPSSCIRLPLKSVLRTGFLLFAVILFIGSVQAPRPDLTLAAEETDGETTAEERAELESQLKELENQILEYQKTVAEYRKQGNTLKNEISALNAKIGQLNLQIKAINLNLEQLSAEITETQKQINLTENNIVVHKDALSQAIRSIYEADAQTTIEVLLANDKLSDFFGNIQNVTLVQTNLRTALDEIIRLRGMLLEQKTELALEKDDVESLKAYQESQKRSVASTQSEKNELLTVTKGKESEYQKIVEEKQATAAEIRKRIFRLLGGGELSFEEAYQYAKLAEAATGVRSALTLAILDRESLFGKNVGRCSYTTAMHPTRDTPYFLDLLSRLGLDPNSEFVKVSCPIAQHGSYGGAMGPAQFIPSTWKLYESKIAAVTGNNPPNPWNNADAFAATAVYMKDLLGSSSCKSYADANRNVVSYQTLLERCAAAKYYSGSRWYTYRFWYGDPVVQKANEFEQDIKILNS</sequence>
<dbReference type="InterPro" id="IPR023346">
    <property type="entry name" value="Lysozyme-like_dom_sf"/>
</dbReference>
<feature type="coiled-coil region" evidence="1">
    <location>
        <begin position="69"/>
        <end position="152"/>
    </location>
</feature>
<keyword evidence="1" id="KW-0175">Coiled coil</keyword>
<dbReference type="EMBL" id="MFKG01000008">
    <property type="protein sequence ID" value="OGG40671.1"/>
    <property type="molecule type" value="Genomic_DNA"/>
</dbReference>
<evidence type="ECO:0000313" key="4">
    <source>
        <dbReference type="Proteomes" id="UP000179368"/>
    </source>
</evidence>
<evidence type="ECO:0000259" key="2">
    <source>
        <dbReference type="Pfam" id="PF13406"/>
    </source>
</evidence>